<evidence type="ECO:0000313" key="2">
    <source>
        <dbReference type="Proteomes" id="UP000006546"/>
    </source>
</evidence>
<dbReference type="STRING" id="906968.Trebr_0876"/>
<name>F4LJ55_TREBD</name>
<reference evidence="2" key="1">
    <citation type="submission" date="2011-04" db="EMBL/GenBank/DDBJ databases">
        <title>The complete genome of Treponema brennaborense DSM 12168.</title>
        <authorList>
            <person name="Lucas S."/>
            <person name="Han J."/>
            <person name="Lapidus A."/>
            <person name="Bruce D."/>
            <person name="Goodwin L."/>
            <person name="Pitluck S."/>
            <person name="Peters L."/>
            <person name="Kyrpides N."/>
            <person name="Mavromatis K."/>
            <person name="Ivanova N."/>
            <person name="Mikhailova N."/>
            <person name="Pagani I."/>
            <person name="Teshima H."/>
            <person name="Detter J.C."/>
            <person name="Tapia R."/>
            <person name="Han C."/>
            <person name="Land M."/>
            <person name="Hauser L."/>
            <person name="Markowitz V."/>
            <person name="Cheng J.-F."/>
            <person name="Hugenholtz P."/>
            <person name="Woyke T."/>
            <person name="Wu D."/>
            <person name="Gronow S."/>
            <person name="Wellnitz S."/>
            <person name="Brambilla E."/>
            <person name="Klenk H.-P."/>
            <person name="Eisen J.A."/>
        </authorList>
    </citation>
    <scope>NUCLEOTIDE SEQUENCE [LARGE SCALE GENOMIC DNA]</scope>
    <source>
        <strain evidence="2">DSM 12168 / CIP 105900 / DD5/3</strain>
    </source>
</reference>
<dbReference type="EMBL" id="CP002696">
    <property type="protein sequence ID" value="AEE16312.1"/>
    <property type="molecule type" value="Genomic_DNA"/>
</dbReference>
<dbReference type="RefSeq" id="WP_013758031.1">
    <property type="nucleotide sequence ID" value="NC_015500.1"/>
</dbReference>
<evidence type="ECO:0008006" key="3">
    <source>
        <dbReference type="Google" id="ProtNLM"/>
    </source>
</evidence>
<accession>F4LJ55</accession>
<dbReference type="AlphaFoldDB" id="F4LJ55"/>
<evidence type="ECO:0000313" key="1">
    <source>
        <dbReference type="EMBL" id="AEE16312.1"/>
    </source>
</evidence>
<organism evidence="1 2">
    <name type="scientific">Treponema brennaborense (strain DSM 12168 / CIP 105900 / DD5/3)</name>
    <dbReference type="NCBI Taxonomy" id="906968"/>
    <lineage>
        <taxon>Bacteria</taxon>
        <taxon>Pseudomonadati</taxon>
        <taxon>Spirochaetota</taxon>
        <taxon>Spirochaetia</taxon>
        <taxon>Spirochaetales</taxon>
        <taxon>Treponemataceae</taxon>
        <taxon>Treponema</taxon>
    </lineage>
</organism>
<dbReference type="HOGENOM" id="CLU_1401900_0_0_12"/>
<dbReference type="OrthoDB" id="360553at2"/>
<keyword evidence="2" id="KW-1185">Reference proteome</keyword>
<dbReference type="eggNOG" id="ENOG5032HD6">
    <property type="taxonomic scope" value="Bacteria"/>
</dbReference>
<protein>
    <recommendedName>
        <fullName evidence="3">OstA family protein</fullName>
    </recommendedName>
</protein>
<dbReference type="KEGG" id="tbe:Trebr_0876"/>
<sequence length="194" mass="21242">MKYRCAIFCLVFICTSCSLEYLEKERQTDGIPEFVFSDARCVRFQNGIVSAEIDAQRLEQYRNDGALYGRGVVFKTYTGTGELSAEGGCALLAADASAERYTLLKDISIVAHEQQLTIRAENMQWDGKSEQLVCGEDDEVSVSRTQRASPQSSGSEIRLTGRSLSASGVSRLYSFAEPVSGTIYVSDAAEGGER</sequence>
<gene>
    <name evidence="1" type="ordered locus">Trebr_0876</name>
</gene>
<dbReference type="Proteomes" id="UP000006546">
    <property type="component" value="Chromosome"/>
</dbReference>
<proteinExistence type="predicted"/>